<dbReference type="AlphaFoldDB" id="A0A975K8S9"/>
<dbReference type="SUPFAM" id="SSF46785">
    <property type="entry name" value="Winged helix' DNA-binding domain"/>
    <property type="match status" value="1"/>
</dbReference>
<evidence type="ECO:0000256" key="1">
    <source>
        <dbReference type="ARBA" id="ARBA00023015"/>
    </source>
</evidence>
<keyword evidence="2" id="KW-0238">DNA-binding</keyword>
<dbReference type="PANTHER" id="PTHR33204">
    <property type="entry name" value="TRANSCRIPTIONAL REGULATOR, MARR FAMILY"/>
    <property type="match status" value="1"/>
</dbReference>
<dbReference type="Proteomes" id="UP000681425">
    <property type="component" value="Chromosome"/>
</dbReference>
<proteinExistence type="predicted"/>
<dbReference type="PANTHER" id="PTHR33204:SF39">
    <property type="entry name" value="TRANSCRIPTIONAL REGULATORY PROTEIN"/>
    <property type="match status" value="1"/>
</dbReference>
<keyword evidence="3" id="KW-0804">Transcription</keyword>
<evidence type="ECO:0000313" key="6">
    <source>
        <dbReference type="Proteomes" id="UP000681425"/>
    </source>
</evidence>
<protein>
    <submittedName>
        <fullName evidence="5">Helix-turn-helix transcriptional regulator</fullName>
    </submittedName>
</protein>
<feature type="domain" description="HTH hxlR-type" evidence="4">
    <location>
        <begin position="14"/>
        <end position="113"/>
    </location>
</feature>
<sequence>MDVITASSSRPPTCLKKIEILSRISHKWSLLIIMELAGGPRRFSELKRAMDGVSQRMLTLTLRDLERDGFIKRIVTPSIPPRVDYELTEMGRSLAGPVQALSDWATQHLTQINSAQLQYEQVSS</sequence>
<accession>A0A975K8S9</accession>
<gene>
    <name evidence="5" type="ORF">KFK14_21695</name>
</gene>
<reference evidence="5" key="1">
    <citation type="submission" date="2021-04" db="EMBL/GenBank/DDBJ databases">
        <title>Isolation of p-tert-butylphenol degrading bacteria Sphingobium phenoxybenzoativorans Tas13 from active sludge.</title>
        <authorList>
            <person name="Li Y."/>
        </authorList>
    </citation>
    <scope>NUCLEOTIDE SEQUENCE</scope>
    <source>
        <strain evidence="5">Tas13</strain>
    </source>
</reference>
<dbReference type="PROSITE" id="PS51118">
    <property type="entry name" value="HTH_HXLR"/>
    <property type="match status" value="1"/>
</dbReference>
<dbReference type="KEGG" id="spph:KFK14_21695"/>
<evidence type="ECO:0000313" key="5">
    <source>
        <dbReference type="EMBL" id="QUT05542.1"/>
    </source>
</evidence>
<dbReference type="Pfam" id="PF01638">
    <property type="entry name" value="HxlR"/>
    <property type="match status" value="1"/>
</dbReference>
<keyword evidence="6" id="KW-1185">Reference proteome</keyword>
<keyword evidence="1" id="KW-0805">Transcription regulation</keyword>
<dbReference type="InterPro" id="IPR036390">
    <property type="entry name" value="WH_DNA-bd_sf"/>
</dbReference>
<name>A0A975K8S9_9SPHN</name>
<dbReference type="EMBL" id="CP073910">
    <property type="protein sequence ID" value="QUT05542.1"/>
    <property type="molecule type" value="Genomic_DNA"/>
</dbReference>
<dbReference type="GO" id="GO:0003677">
    <property type="term" value="F:DNA binding"/>
    <property type="evidence" value="ECO:0007669"/>
    <property type="project" value="UniProtKB-KW"/>
</dbReference>
<dbReference type="Gene3D" id="1.10.10.10">
    <property type="entry name" value="Winged helix-like DNA-binding domain superfamily/Winged helix DNA-binding domain"/>
    <property type="match status" value="1"/>
</dbReference>
<dbReference type="InterPro" id="IPR036388">
    <property type="entry name" value="WH-like_DNA-bd_sf"/>
</dbReference>
<dbReference type="InterPro" id="IPR002577">
    <property type="entry name" value="HTH_HxlR"/>
</dbReference>
<organism evidence="5 6">
    <name type="scientific">Sphingobium phenoxybenzoativorans</name>
    <dbReference type="NCBI Taxonomy" id="1592790"/>
    <lineage>
        <taxon>Bacteria</taxon>
        <taxon>Pseudomonadati</taxon>
        <taxon>Pseudomonadota</taxon>
        <taxon>Alphaproteobacteria</taxon>
        <taxon>Sphingomonadales</taxon>
        <taxon>Sphingomonadaceae</taxon>
        <taxon>Sphingobium</taxon>
    </lineage>
</organism>
<evidence type="ECO:0000256" key="3">
    <source>
        <dbReference type="ARBA" id="ARBA00023163"/>
    </source>
</evidence>
<evidence type="ECO:0000259" key="4">
    <source>
        <dbReference type="PROSITE" id="PS51118"/>
    </source>
</evidence>
<evidence type="ECO:0000256" key="2">
    <source>
        <dbReference type="ARBA" id="ARBA00023125"/>
    </source>
</evidence>
<dbReference type="RefSeq" id="WP_212609079.1">
    <property type="nucleotide sequence ID" value="NZ_CP073910.1"/>
</dbReference>